<sequence length="59" mass="6762">MKKILQPPAELFRYSHKAFERDPPLVFTMHLRGALLVAQRTAQSSAFAQCSSFFFAYPL</sequence>
<reference evidence="1 2" key="1">
    <citation type="submission" date="2019-03" db="EMBL/GenBank/DDBJ databases">
        <title>The genome sequence of Nitrosococcus wardiae strain D1FHST reveals the archetypal metabolic capacity of ammonia-oxidizing Gammaproteobacteria.</title>
        <authorList>
            <person name="Wang L."/>
            <person name="Lim C.K."/>
            <person name="Hanson T.E."/>
            <person name="Dang H."/>
            <person name="Klotz M.G."/>
        </authorList>
    </citation>
    <scope>NUCLEOTIDE SEQUENCE [LARGE SCALE GENOMIC DNA]</scope>
    <source>
        <strain evidence="1 2">D1FHS</strain>
    </source>
</reference>
<protein>
    <submittedName>
        <fullName evidence="1">Uncharacterized protein</fullName>
    </submittedName>
</protein>
<evidence type="ECO:0000313" key="1">
    <source>
        <dbReference type="EMBL" id="QBQ54416.1"/>
    </source>
</evidence>
<proteinExistence type="predicted"/>
<organism evidence="1 2">
    <name type="scientific">Nitrosococcus wardiae</name>
    <dbReference type="NCBI Taxonomy" id="1814290"/>
    <lineage>
        <taxon>Bacteria</taxon>
        <taxon>Pseudomonadati</taxon>
        <taxon>Pseudomonadota</taxon>
        <taxon>Gammaproteobacteria</taxon>
        <taxon>Chromatiales</taxon>
        <taxon>Chromatiaceae</taxon>
        <taxon>Nitrosococcus</taxon>
    </lineage>
</organism>
<dbReference type="Proteomes" id="UP000294325">
    <property type="component" value="Chromosome"/>
</dbReference>
<dbReference type="KEGG" id="nwr:E3U44_07765"/>
<dbReference type="EMBL" id="CP038033">
    <property type="protein sequence ID" value="QBQ54416.1"/>
    <property type="molecule type" value="Genomic_DNA"/>
</dbReference>
<gene>
    <name evidence="1" type="ORF">E3U44_07765</name>
</gene>
<keyword evidence="2" id="KW-1185">Reference proteome</keyword>
<accession>A0A4P7C0Y4</accession>
<evidence type="ECO:0000313" key="2">
    <source>
        <dbReference type="Proteomes" id="UP000294325"/>
    </source>
</evidence>
<name>A0A4P7C0Y4_9GAMM</name>
<dbReference type="AlphaFoldDB" id="A0A4P7C0Y4"/>